<proteinExistence type="predicted"/>
<reference evidence="1" key="1">
    <citation type="submission" date="2023-04" db="EMBL/GenBank/DDBJ databases">
        <authorList>
            <person name="Vijverberg K."/>
            <person name="Xiong W."/>
            <person name="Schranz E."/>
        </authorList>
    </citation>
    <scope>NUCLEOTIDE SEQUENCE</scope>
</reference>
<accession>A0AA35Y0G3</accession>
<dbReference type="AlphaFoldDB" id="A0AA35Y0G3"/>
<dbReference type="Proteomes" id="UP001177003">
    <property type="component" value="Chromosome 0"/>
</dbReference>
<evidence type="ECO:0000313" key="1">
    <source>
        <dbReference type="EMBL" id="CAI9262169.1"/>
    </source>
</evidence>
<gene>
    <name evidence="1" type="ORF">LSALG_LOCUS2920</name>
</gene>
<evidence type="ECO:0000313" key="2">
    <source>
        <dbReference type="Proteomes" id="UP001177003"/>
    </source>
</evidence>
<sequence length="172" mass="19751">MQHINLVYHNRWNMNQGRNCITSVAEHSPPPEFLPKLLSPSSEISNTGRQTLYRFFIPSAQNRFIVLMEKKTLGIEVRSRNRHLCAGNHVLEYLQPSWERSVCARVQFRGLCLFLHKEPNNNTTDTTIGIVDVRLQFVSSMISTYTKAATFRSPSQPELIDNSIHLLKLGNK</sequence>
<dbReference type="EMBL" id="OX465086">
    <property type="protein sequence ID" value="CAI9262169.1"/>
    <property type="molecule type" value="Genomic_DNA"/>
</dbReference>
<protein>
    <submittedName>
        <fullName evidence="1">Uncharacterized protein</fullName>
    </submittedName>
</protein>
<organism evidence="1 2">
    <name type="scientific">Lactuca saligna</name>
    <name type="common">Willowleaf lettuce</name>
    <dbReference type="NCBI Taxonomy" id="75948"/>
    <lineage>
        <taxon>Eukaryota</taxon>
        <taxon>Viridiplantae</taxon>
        <taxon>Streptophyta</taxon>
        <taxon>Embryophyta</taxon>
        <taxon>Tracheophyta</taxon>
        <taxon>Spermatophyta</taxon>
        <taxon>Magnoliopsida</taxon>
        <taxon>eudicotyledons</taxon>
        <taxon>Gunneridae</taxon>
        <taxon>Pentapetalae</taxon>
        <taxon>asterids</taxon>
        <taxon>campanulids</taxon>
        <taxon>Asterales</taxon>
        <taxon>Asteraceae</taxon>
        <taxon>Cichorioideae</taxon>
        <taxon>Cichorieae</taxon>
        <taxon>Lactucinae</taxon>
        <taxon>Lactuca</taxon>
    </lineage>
</organism>
<name>A0AA35Y0G3_LACSI</name>
<keyword evidence="2" id="KW-1185">Reference proteome</keyword>